<name>A0A8C8S5C5_9SAUR</name>
<dbReference type="Ensembl" id="ENSPCET00000015262.1">
    <property type="protein sequence ID" value="ENSPCEP00000014733.1"/>
    <property type="gene ID" value="ENSPCEG00000011664.1"/>
</dbReference>
<reference evidence="2" key="1">
    <citation type="submission" date="2025-08" db="UniProtKB">
        <authorList>
            <consortium name="Ensembl"/>
        </authorList>
    </citation>
    <scope>IDENTIFICATION</scope>
</reference>
<evidence type="ECO:0000313" key="3">
    <source>
        <dbReference type="Proteomes" id="UP000694393"/>
    </source>
</evidence>
<sequence>MPPSPFSTLPQLLPQSLGVTVTPSPPLTLPCSTCLVPMVALAGVAGLFIVISALLGERLFRGARARGLPSVWRRGGELWIDADSSNKGPCSQLDGWGGWEAAPLEGKAMCPISLPTPLPAGPSEFQGPNPPHAPFLPTLSPLPPPPIGNQAAIQFHPAAPGPTSFQPLLKPLLSPFPLLCVLLCSLFPAATLVPRAGPELQPHHAWSKSLTPPGTVHWLQCTSHEV</sequence>
<organism evidence="2 3">
    <name type="scientific">Pelusios castaneus</name>
    <name type="common">West African mud turtle</name>
    <dbReference type="NCBI Taxonomy" id="367368"/>
    <lineage>
        <taxon>Eukaryota</taxon>
        <taxon>Metazoa</taxon>
        <taxon>Chordata</taxon>
        <taxon>Craniata</taxon>
        <taxon>Vertebrata</taxon>
        <taxon>Euteleostomi</taxon>
        <taxon>Archelosauria</taxon>
        <taxon>Testudinata</taxon>
        <taxon>Testudines</taxon>
        <taxon>Pleurodira</taxon>
        <taxon>Pelomedusidae</taxon>
        <taxon>Pelusios</taxon>
    </lineage>
</organism>
<accession>A0A8C8S5C5</accession>
<evidence type="ECO:0000313" key="2">
    <source>
        <dbReference type="Ensembl" id="ENSPCEP00000014733.1"/>
    </source>
</evidence>
<keyword evidence="1" id="KW-0472">Membrane</keyword>
<evidence type="ECO:0000256" key="1">
    <source>
        <dbReference type="SAM" id="Phobius"/>
    </source>
</evidence>
<keyword evidence="3" id="KW-1185">Reference proteome</keyword>
<dbReference type="Proteomes" id="UP000694393">
    <property type="component" value="Unplaced"/>
</dbReference>
<protein>
    <submittedName>
        <fullName evidence="2">Uncharacterized protein</fullName>
    </submittedName>
</protein>
<keyword evidence="1" id="KW-0812">Transmembrane</keyword>
<dbReference type="InterPro" id="IPR031499">
    <property type="entry name" value="DUF4689"/>
</dbReference>
<feature type="transmembrane region" description="Helical" evidence="1">
    <location>
        <begin position="35"/>
        <end position="56"/>
    </location>
</feature>
<dbReference type="AlphaFoldDB" id="A0A8C8S5C5"/>
<reference evidence="2" key="2">
    <citation type="submission" date="2025-09" db="UniProtKB">
        <authorList>
            <consortium name="Ensembl"/>
        </authorList>
    </citation>
    <scope>IDENTIFICATION</scope>
</reference>
<proteinExistence type="predicted"/>
<dbReference type="Pfam" id="PF15755">
    <property type="entry name" value="DUF4689"/>
    <property type="match status" value="1"/>
</dbReference>
<keyword evidence="1" id="KW-1133">Transmembrane helix</keyword>